<keyword evidence="2" id="KW-1185">Reference proteome</keyword>
<name>A0A9K3GQ24_9EUKA</name>
<reference evidence="1 2" key="1">
    <citation type="journal article" date="2018" name="PLoS ONE">
        <title>The draft genome of Kipferlia bialata reveals reductive genome evolution in fornicate parasites.</title>
        <authorList>
            <person name="Tanifuji G."/>
            <person name="Takabayashi S."/>
            <person name="Kume K."/>
            <person name="Takagi M."/>
            <person name="Nakayama T."/>
            <person name="Kamikawa R."/>
            <person name="Inagaki Y."/>
            <person name="Hashimoto T."/>
        </authorList>
    </citation>
    <scope>NUCLEOTIDE SEQUENCE [LARGE SCALE GENOMIC DNA]</scope>
    <source>
        <strain evidence="1">NY0173</strain>
    </source>
</reference>
<comment type="caution">
    <text evidence="1">The sequence shown here is derived from an EMBL/GenBank/DDBJ whole genome shotgun (WGS) entry which is preliminary data.</text>
</comment>
<dbReference type="AlphaFoldDB" id="A0A9K3GQ24"/>
<proteinExistence type="predicted"/>
<gene>
    <name evidence="1" type="ORF">KIPB_015182</name>
</gene>
<dbReference type="Proteomes" id="UP000265618">
    <property type="component" value="Unassembled WGS sequence"/>
</dbReference>
<dbReference type="SUPFAM" id="SSF50965">
    <property type="entry name" value="Galactose oxidase, central domain"/>
    <property type="match status" value="1"/>
</dbReference>
<organism evidence="1 2">
    <name type="scientific">Kipferlia bialata</name>
    <dbReference type="NCBI Taxonomy" id="797122"/>
    <lineage>
        <taxon>Eukaryota</taxon>
        <taxon>Metamonada</taxon>
        <taxon>Carpediemonas-like organisms</taxon>
        <taxon>Kipferlia</taxon>
    </lineage>
</organism>
<evidence type="ECO:0000313" key="1">
    <source>
        <dbReference type="EMBL" id="GIQ91784.1"/>
    </source>
</evidence>
<dbReference type="InterPro" id="IPR011043">
    <property type="entry name" value="Gal_Oxase/kelch_b-propeller"/>
</dbReference>
<dbReference type="EMBL" id="BDIP01008321">
    <property type="protein sequence ID" value="GIQ91784.1"/>
    <property type="molecule type" value="Genomic_DNA"/>
</dbReference>
<sequence>MSGTGGAYGYTNAHSAHEEALTLQECEVEAPEIGDEDASAVAISPYGILLREDLGMGLLLDGSRLDEDGTLKVEGVVRKCKELCDRHSHEAEPVVCIGDRVVTFHSSRSPTVCVYNPTLDLVEKREGKNTTWTTKYIGTDGVTYPLLGGLTLDAPDLQKPGLCPLEGRLMLFGGSRYPDGDTRHKDLTPNHHAYLYDVDTDEWTK</sequence>
<protein>
    <submittedName>
        <fullName evidence="1">Uncharacterized protein</fullName>
    </submittedName>
</protein>
<evidence type="ECO:0000313" key="2">
    <source>
        <dbReference type="Proteomes" id="UP000265618"/>
    </source>
</evidence>
<feature type="non-terminal residue" evidence="1">
    <location>
        <position position="205"/>
    </location>
</feature>
<accession>A0A9K3GQ24</accession>